<name>A0A9J6DX34_RHIMP</name>
<feature type="region of interest" description="Disordered" evidence="1">
    <location>
        <begin position="220"/>
        <end position="257"/>
    </location>
</feature>
<dbReference type="Proteomes" id="UP000821866">
    <property type="component" value="Unassembled WGS sequence"/>
</dbReference>
<reference evidence="2" key="1">
    <citation type="journal article" date="2020" name="Cell">
        <title>Large-Scale Comparative Analyses of Tick Genomes Elucidate Their Genetic Diversity and Vector Capacities.</title>
        <authorList>
            <consortium name="Tick Genome and Microbiome Consortium (TIGMIC)"/>
            <person name="Jia N."/>
            <person name="Wang J."/>
            <person name="Shi W."/>
            <person name="Du L."/>
            <person name="Sun Y."/>
            <person name="Zhan W."/>
            <person name="Jiang J.F."/>
            <person name="Wang Q."/>
            <person name="Zhang B."/>
            <person name="Ji P."/>
            <person name="Bell-Sakyi L."/>
            <person name="Cui X.M."/>
            <person name="Yuan T.T."/>
            <person name="Jiang B.G."/>
            <person name="Yang W.F."/>
            <person name="Lam T.T."/>
            <person name="Chang Q.C."/>
            <person name="Ding S.J."/>
            <person name="Wang X.J."/>
            <person name="Zhu J.G."/>
            <person name="Ruan X.D."/>
            <person name="Zhao L."/>
            <person name="Wei J.T."/>
            <person name="Ye R.Z."/>
            <person name="Que T.C."/>
            <person name="Du C.H."/>
            <person name="Zhou Y.H."/>
            <person name="Cheng J.X."/>
            <person name="Dai P.F."/>
            <person name="Guo W.B."/>
            <person name="Han X.H."/>
            <person name="Huang E.J."/>
            <person name="Li L.F."/>
            <person name="Wei W."/>
            <person name="Gao Y.C."/>
            <person name="Liu J.Z."/>
            <person name="Shao H.Z."/>
            <person name="Wang X."/>
            <person name="Wang C.C."/>
            <person name="Yang T.C."/>
            <person name="Huo Q.B."/>
            <person name="Li W."/>
            <person name="Chen H.Y."/>
            <person name="Chen S.E."/>
            <person name="Zhou L.G."/>
            <person name="Ni X.B."/>
            <person name="Tian J.H."/>
            <person name="Sheng Y."/>
            <person name="Liu T."/>
            <person name="Pan Y.S."/>
            <person name="Xia L.Y."/>
            <person name="Li J."/>
            <person name="Zhao F."/>
            <person name="Cao W.C."/>
        </authorList>
    </citation>
    <scope>NUCLEOTIDE SEQUENCE</scope>
    <source>
        <strain evidence="2">Rmic-2018</strain>
    </source>
</reference>
<dbReference type="EMBL" id="JABSTU010000007">
    <property type="protein sequence ID" value="KAH8026474.1"/>
    <property type="molecule type" value="Genomic_DNA"/>
</dbReference>
<feature type="region of interest" description="Disordered" evidence="1">
    <location>
        <begin position="32"/>
        <end position="54"/>
    </location>
</feature>
<accession>A0A9J6DX34</accession>
<evidence type="ECO:0000313" key="2">
    <source>
        <dbReference type="EMBL" id="KAH8026474.1"/>
    </source>
</evidence>
<evidence type="ECO:0000313" key="3">
    <source>
        <dbReference type="Proteomes" id="UP000821866"/>
    </source>
</evidence>
<organism evidence="2 3">
    <name type="scientific">Rhipicephalus microplus</name>
    <name type="common">Cattle tick</name>
    <name type="synonym">Boophilus microplus</name>
    <dbReference type="NCBI Taxonomy" id="6941"/>
    <lineage>
        <taxon>Eukaryota</taxon>
        <taxon>Metazoa</taxon>
        <taxon>Ecdysozoa</taxon>
        <taxon>Arthropoda</taxon>
        <taxon>Chelicerata</taxon>
        <taxon>Arachnida</taxon>
        <taxon>Acari</taxon>
        <taxon>Parasitiformes</taxon>
        <taxon>Ixodida</taxon>
        <taxon>Ixodoidea</taxon>
        <taxon>Ixodidae</taxon>
        <taxon>Rhipicephalinae</taxon>
        <taxon>Rhipicephalus</taxon>
        <taxon>Boophilus</taxon>
    </lineage>
</organism>
<feature type="compositionally biased region" description="Basic and acidic residues" evidence="1">
    <location>
        <begin position="224"/>
        <end position="237"/>
    </location>
</feature>
<dbReference type="AlphaFoldDB" id="A0A9J6DX34"/>
<proteinExistence type="predicted"/>
<comment type="caution">
    <text evidence="2">The sequence shown here is derived from an EMBL/GenBank/DDBJ whole genome shotgun (WGS) entry which is preliminary data.</text>
</comment>
<protein>
    <submittedName>
        <fullName evidence="2">Uncharacterized protein</fullName>
    </submittedName>
</protein>
<gene>
    <name evidence="2" type="ORF">HPB51_020584</name>
</gene>
<feature type="compositionally biased region" description="Basic residues" evidence="1">
    <location>
        <begin position="246"/>
        <end position="257"/>
    </location>
</feature>
<evidence type="ECO:0000256" key="1">
    <source>
        <dbReference type="SAM" id="MobiDB-lite"/>
    </source>
</evidence>
<sequence length="257" mass="28343">MHCVGQNVRNARPARTSSVPFNALAIIPRGTAPRNGSIAGTKRAKEKNGSGSAWPVVTPAERWLRRRHAKNNTVPGHRASPEPRWRQIRSEFHCSPARRWSVRRPFLRRSSGDYFLLYGEGGTFEGSPRRNSSGQRRLDPAGYKQTAAVARSRPLTRLAASLSNGGARFAFGTPAHWLAKPSSRFSFSPHVFFPVSRSPSLFGTVFSTCGFSGCGAPAPSDVPIAERDPSLDGRREASLPAASFPHRTRRKPARRYR</sequence>
<reference evidence="2" key="2">
    <citation type="submission" date="2021-09" db="EMBL/GenBank/DDBJ databases">
        <authorList>
            <person name="Jia N."/>
            <person name="Wang J."/>
            <person name="Shi W."/>
            <person name="Du L."/>
            <person name="Sun Y."/>
            <person name="Zhan W."/>
            <person name="Jiang J."/>
            <person name="Wang Q."/>
            <person name="Zhang B."/>
            <person name="Ji P."/>
            <person name="Sakyi L.B."/>
            <person name="Cui X."/>
            <person name="Yuan T."/>
            <person name="Jiang B."/>
            <person name="Yang W."/>
            <person name="Lam T.T.-Y."/>
            <person name="Chang Q."/>
            <person name="Ding S."/>
            <person name="Wang X."/>
            <person name="Zhu J."/>
            <person name="Ruan X."/>
            <person name="Zhao L."/>
            <person name="Wei J."/>
            <person name="Que T."/>
            <person name="Du C."/>
            <person name="Cheng J."/>
            <person name="Dai P."/>
            <person name="Han X."/>
            <person name="Huang E."/>
            <person name="Gao Y."/>
            <person name="Liu J."/>
            <person name="Shao H."/>
            <person name="Ye R."/>
            <person name="Li L."/>
            <person name="Wei W."/>
            <person name="Wang X."/>
            <person name="Wang C."/>
            <person name="Huo Q."/>
            <person name="Li W."/>
            <person name="Guo W."/>
            <person name="Chen H."/>
            <person name="Chen S."/>
            <person name="Zhou L."/>
            <person name="Zhou L."/>
            <person name="Ni X."/>
            <person name="Tian J."/>
            <person name="Zhou Y."/>
            <person name="Sheng Y."/>
            <person name="Liu T."/>
            <person name="Pan Y."/>
            <person name="Xia L."/>
            <person name="Li J."/>
            <person name="Zhao F."/>
            <person name="Cao W."/>
        </authorList>
    </citation>
    <scope>NUCLEOTIDE SEQUENCE</scope>
    <source>
        <strain evidence="2">Rmic-2018</strain>
        <tissue evidence="2">Larvae</tissue>
    </source>
</reference>
<keyword evidence="3" id="KW-1185">Reference proteome</keyword>